<keyword evidence="3" id="KW-1185">Reference proteome</keyword>
<evidence type="ECO:0008006" key="4">
    <source>
        <dbReference type="Google" id="ProtNLM"/>
    </source>
</evidence>
<gene>
    <name evidence="2" type="ORF">DN069_25775</name>
</gene>
<accession>A0A2X0IE13</accession>
<feature type="transmembrane region" description="Helical" evidence="1">
    <location>
        <begin position="391"/>
        <end position="411"/>
    </location>
</feature>
<name>A0A2X0IE13_9ACTN</name>
<comment type="caution">
    <text evidence="2">The sequence shown here is derived from an EMBL/GenBank/DDBJ whole genome shotgun (WGS) entry which is preliminary data.</text>
</comment>
<evidence type="ECO:0000256" key="1">
    <source>
        <dbReference type="SAM" id="Phobius"/>
    </source>
</evidence>
<sequence length="419" mass="43645">MTGTPPRRLQTTSVLLALLALLFGVLTVWQVSSRSTAADNVINHSQPLSNDAAKIFRSLADADTTAATGFLQAGQETAAVRTQYSDDIATASQLLTQAAAQSGSDDPGQQWITKLNAQLPTYAGLVETAKADDRQGIPLGGAYLRFASAQMQNQMLDEAQSLYQAESSRLDNDYADARSLPWAALGLGVVLLALLVRAQIRLFHRTNRVFNLGLVFATACATVALLWLGVGQSISASYLSDSDSKGAAPLQMLNQAEIEALKCRAAENLNLVARGSTTAYETAWDAESKKLAGAGGYLAQAQQMTSGDAAAQGEVNAAVASFHTWQSRHDVAHTANQGGDYGTAVSDTIGSGSGTIDAAFTSLNSSLSAAAANEQAQFTSLADSARSATSLLAPGAGVLTVLAAAGVVVGVNRRVAEYR</sequence>
<reference evidence="2 3" key="1">
    <citation type="submission" date="2018-06" db="EMBL/GenBank/DDBJ databases">
        <title>Streptacidiphilus pinicola sp. nov., isolated from pine grove soil.</title>
        <authorList>
            <person name="Roh S.G."/>
            <person name="Park S."/>
            <person name="Kim M.-K."/>
            <person name="Yun B.-R."/>
            <person name="Park J."/>
            <person name="Kim M.J."/>
            <person name="Kim Y.S."/>
            <person name="Kim S.B."/>
        </authorList>
    </citation>
    <scope>NUCLEOTIDE SEQUENCE [LARGE SCALE GENOMIC DNA]</scope>
    <source>
        <strain evidence="2 3">MMS16-CNU450</strain>
    </source>
</reference>
<keyword evidence="1" id="KW-1133">Transmembrane helix</keyword>
<keyword evidence="1" id="KW-0472">Membrane</keyword>
<evidence type="ECO:0000313" key="2">
    <source>
        <dbReference type="EMBL" id="RAG82777.1"/>
    </source>
</evidence>
<dbReference type="OrthoDB" id="3218196at2"/>
<dbReference type="Proteomes" id="UP000248889">
    <property type="component" value="Unassembled WGS sequence"/>
</dbReference>
<dbReference type="AlphaFoldDB" id="A0A2X0IE13"/>
<keyword evidence="1" id="KW-0812">Transmembrane</keyword>
<organism evidence="2 3">
    <name type="scientific">Streptacidiphilus pinicola</name>
    <dbReference type="NCBI Taxonomy" id="2219663"/>
    <lineage>
        <taxon>Bacteria</taxon>
        <taxon>Bacillati</taxon>
        <taxon>Actinomycetota</taxon>
        <taxon>Actinomycetes</taxon>
        <taxon>Kitasatosporales</taxon>
        <taxon>Streptomycetaceae</taxon>
        <taxon>Streptacidiphilus</taxon>
    </lineage>
</organism>
<feature type="transmembrane region" description="Helical" evidence="1">
    <location>
        <begin position="209"/>
        <end position="230"/>
    </location>
</feature>
<evidence type="ECO:0000313" key="3">
    <source>
        <dbReference type="Proteomes" id="UP000248889"/>
    </source>
</evidence>
<feature type="transmembrane region" description="Helical" evidence="1">
    <location>
        <begin position="179"/>
        <end position="197"/>
    </location>
</feature>
<protein>
    <recommendedName>
        <fullName evidence="4">Secreted protein</fullName>
    </recommendedName>
</protein>
<proteinExistence type="predicted"/>
<dbReference type="EMBL" id="QKYN01000104">
    <property type="protein sequence ID" value="RAG82777.1"/>
    <property type="molecule type" value="Genomic_DNA"/>
</dbReference>